<keyword evidence="2" id="KW-0808">Transferase</keyword>
<dbReference type="Pfam" id="PF13439">
    <property type="entry name" value="Glyco_transf_4"/>
    <property type="match status" value="1"/>
</dbReference>
<feature type="domain" description="Glycosyltransferase subfamily 4-like N-terminal" evidence="1">
    <location>
        <begin position="21"/>
        <end position="191"/>
    </location>
</feature>
<reference evidence="4" key="1">
    <citation type="submission" date="2017-04" db="EMBL/GenBank/DDBJ databases">
        <title>Function of individual gut microbiota members based on whole genome sequencing of pure cultures obtained from chicken caecum.</title>
        <authorList>
            <person name="Medvecky M."/>
            <person name="Cejkova D."/>
            <person name="Polansky O."/>
            <person name="Karasova D."/>
            <person name="Kubasova T."/>
            <person name="Cizek A."/>
            <person name="Rychlik I."/>
        </authorList>
    </citation>
    <scope>NUCLEOTIDE SEQUENCE [LARGE SCALE GENOMIC DNA]</scope>
    <source>
        <strain evidence="4">An175</strain>
    </source>
</reference>
<dbReference type="Pfam" id="PF13692">
    <property type="entry name" value="Glyco_trans_1_4"/>
    <property type="match status" value="1"/>
</dbReference>
<dbReference type="EMBL" id="NFKP01000002">
    <property type="protein sequence ID" value="OUP71048.1"/>
    <property type="molecule type" value="Genomic_DNA"/>
</dbReference>
<protein>
    <submittedName>
        <fullName evidence="2 3">Glycosyltransferase</fullName>
    </submittedName>
</protein>
<dbReference type="Proteomes" id="UP000260828">
    <property type="component" value="Unassembled WGS sequence"/>
</dbReference>
<organism evidence="2 4">
    <name type="scientific">Anaerotruncus colihominis</name>
    <dbReference type="NCBI Taxonomy" id="169435"/>
    <lineage>
        <taxon>Bacteria</taxon>
        <taxon>Bacillati</taxon>
        <taxon>Bacillota</taxon>
        <taxon>Clostridia</taxon>
        <taxon>Eubacteriales</taxon>
        <taxon>Oscillospiraceae</taxon>
        <taxon>Anaerotruncus</taxon>
    </lineage>
</organism>
<dbReference type="Proteomes" id="UP000196386">
    <property type="component" value="Unassembled WGS sequence"/>
</dbReference>
<evidence type="ECO:0000313" key="3">
    <source>
        <dbReference type="EMBL" id="RGE69895.1"/>
    </source>
</evidence>
<dbReference type="Gene3D" id="3.40.50.2000">
    <property type="entry name" value="Glycogen Phosphorylase B"/>
    <property type="match status" value="2"/>
</dbReference>
<dbReference type="SUPFAM" id="SSF53756">
    <property type="entry name" value="UDP-Glycosyltransferase/glycogen phosphorylase"/>
    <property type="match status" value="1"/>
</dbReference>
<gene>
    <name evidence="2" type="ORF">B5F11_02990</name>
    <name evidence="3" type="ORF">DXC40_02200</name>
</gene>
<evidence type="ECO:0000313" key="5">
    <source>
        <dbReference type="Proteomes" id="UP000260828"/>
    </source>
</evidence>
<evidence type="ECO:0000313" key="4">
    <source>
        <dbReference type="Proteomes" id="UP000196386"/>
    </source>
</evidence>
<proteinExistence type="predicted"/>
<dbReference type="InterPro" id="IPR028098">
    <property type="entry name" value="Glyco_trans_4-like_N"/>
</dbReference>
<dbReference type="GO" id="GO:0016758">
    <property type="term" value="F:hexosyltransferase activity"/>
    <property type="evidence" value="ECO:0007669"/>
    <property type="project" value="TreeGrafter"/>
</dbReference>
<reference evidence="3 5" key="3">
    <citation type="submission" date="2018-08" db="EMBL/GenBank/DDBJ databases">
        <title>A genome reference for cultivated species of the human gut microbiota.</title>
        <authorList>
            <person name="Zou Y."/>
            <person name="Xue W."/>
            <person name="Luo G."/>
        </authorList>
    </citation>
    <scope>NUCLEOTIDE SEQUENCE [LARGE SCALE GENOMIC DNA]</scope>
    <source>
        <strain evidence="3 5">TF05-12AC</strain>
    </source>
</reference>
<comment type="caution">
    <text evidence="2">The sequence shown here is derived from an EMBL/GenBank/DDBJ whole genome shotgun (WGS) entry which is preliminary data.</text>
</comment>
<sequence>MRQELLSMRIALFTETYLPHVNGIVTHVKSLKDGLERLGHEVLIVTADADARRHFVADGILHCPARTSKRFYGYDIAMPLSTTRVKYVARFRPDIIHVHNEFGIGLSGMMIAKILRVALVYTLHTMYDEYIYYVAPQPLVPLTTKFSHKYTKLFAKSAQAVTGPSKKCEEYFRKAGVYKPVSVIPNPVDLEMFNPQRISEEQKRAFRKKCGYTDNDFLGVFVGRLGREKSVDILLRYWQQAIRPEDHIRLLIVGDGPVRPELEELARSLGIDQMVTFAGKVLHEDMPPYVAACDFYITTSTSDTNSISMLEGMATGLPVLQIVDPLNEGQVRDGVNGYIFSDAQDMAAKIQMLRDLPADRLDALRASTRASVEQSGAVDLAQYVLKVYHNAFIQKQRKRLRMRRFRLHFRIRKGESSK</sequence>
<dbReference type="EMBL" id="QVME01000001">
    <property type="protein sequence ID" value="RGE69895.1"/>
    <property type="molecule type" value="Genomic_DNA"/>
</dbReference>
<reference evidence="2" key="2">
    <citation type="journal article" date="2018" name="BMC Genomics">
        <title>Whole genome sequencing and function prediction of 133 gut anaerobes isolated from chicken caecum in pure cultures.</title>
        <authorList>
            <person name="Medvecky M."/>
            <person name="Cejkova D."/>
            <person name="Polansky O."/>
            <person name="Karasova D."/>
            <person name="Kubasova T."/>
            <person name="Cizek A."/>
            <person name="Rychlik I."/>
        </authorList>
    </citation>
    <scope>NUCLEOTIDE SEQUENCE</scope>
    <source>
        <strain evidence="2">An175</strain>
    </source>
</reference>
<name>A0A1Y4MQS5_9FIRM</name>
<evidence type="ECO:0000259" key="1">
    <source>
        <dbReference type="Pfam" id="PF13439"/>
    </source>
</evidence>
<dbReference type="PANTHER" id="PTHR45947">
    <property type="entry name" value="SULFOQUINOVOSYL TRANSFERASE SQD2"/>
    <property type="match status" value="1"/>
</dbReference>
<dbReference type="PANTHER" id="PTHR45947:SF3">
    <property type="entry name" value="SULFOQUINOVOSYL TRANSFERASE SQD2"/>
    <property type="match status" value="1"/>
</dbReference>
<evidence type="ECO:0000313" key="2">
    <source>
        <dbReference type="EMBL" id="OUP71048.1"/>
    </source>
</evidence>
<dbReference type="AlphaFoldDB" id="A0A1Y4MQS5"/>
<dbReference type="InterPro" id="IPR050194">
    <property type="entry name" value="Glycosyltransferase_grp1"/>
</dbReference>
<accession>A0A1Y4MQS5</accession>